<evidence type="ECO:0000256" key="7">
    <source>
        <dbReference type="ARBA" id="ARBA00022884"/>
    </source>
</evidence>
<accession>B0L0X0</accession>
<dbReference type="InterPro" id="IPR027417">
    <property type="entry name" value="P-loop_NTPase"/>
</dbReference>
<evidence type="ECO:0000313" key="17">
    <source>
        <dbReference type="EMBL" id="ABQ00071.1"/>
    </source>
</evidence>
<dbReference type="Gene3D" id="3.40.50.300">
    <property type="entry name" value="P-loop containing nucleotide triphosphate hydrolases"/>
    <property type="match status" value="2"/>
</dbReference>
<feature type="compositionally biased region" description="Gly residues" evidence="12">
    <location>
        <begin position="60"/>
        <end position="83"/>
    </location>
</feature>
<feature type="compositionally biased region" description="Gly residues" evidence="12">
    <location>
        <begin position="40"/>
        <end position="49"/>
    </location>
</feature>
<proteinExistence type="evidence at transcript level"/>
<dbReference type="SMART" id="SM00487">
    <property type="entry name" value="DEXDc"/>
    <property type="match status" value="1"/>
</dbReference>
<dbReference type="EMBL" id="EF206693">
    <property type="protein sequence ID" value="ABQ00071.1"/>
    <property type="molecule type" value="mRNA"/>
</dbReference>
<name>B0L0X0_PENCE</name>
<keyword evidence="7" id="KW-0694">RNA-binding</keyword>
<dbReference type="InterPro" id="IPR001650">
    <property type="entry name" value="Helicase_C-like"/>
</dbReference>
<dbReference type="PANTHER" id="PTHR47958">
    <property type="entry name" value="ATP-DEPENDENT RNA HELICASE DBP3"/>
    <property type="match status" value="1"/>
</dbReference>
<feature type="region of interest" description="Disordered" evidence="12">
    <location>
        <begin position="1"/>
        <end position="176"/>
    </location>
</feature>
<keyword evidence="9" id="KW-0479">Metal-binding</keyword>
<dbReference type="PROSITE" id="PS50158">
    <property type="entry name" value="ZF_CCHC"/>
    <property type="match status" value="3"/>
</dbReference>
<dbReference type="Pfam" id="PF00271">
    <property type="entry name" value="Helicase_C"/>
    <property type="match status" value="1"/>
</dbReference>
<feature type="domain" description="CCHC-type" evidence="13">
    <location>
        <begin position="87"/>
        <end position="102"/>
    </location>
</feature>
<dbReference type="PROSITE" id="PS51192">
    <property type="entry name" value="HELICASE_ATP_BIND_1"/>
    <property type="match status" value="1"/>
</dbReference>
<dbReference type="PROSITE" id="PS51195">
    <property type="entry name" value="Q_MOTIF"/>
    <property type="match status" value="1"/>
</dbReference>
<dbReference type="InterPro" id="IPR014014">
    <property type="entry name" value="RNA_helicase_DEAD_Q_motif"/>
</dbReference>
<comment type="similarity">
    <text evidence="1">Belongs to the DEAD box helicase family. DDX4/VASA subfamily.</text>
</comment>
<evidence type="ECO:0000256" key="6">
    <source>
        <dbReference type="ARBA" id="ARBA00022840"/>
    </source>
</evidence>
<dbReference type="GO" id="GO:0003724">
    <property type="term" value="F:RNA helicase activity"/>
    <property type="evidence" value="ECO:0007669"/>
    <property type="project" value="UniProtKB-EC"/>
</dbReference>
<feature type="domain" description="Helicase C-terminal" evidence="15">
    <location>
        <begin position="515"/>
        <end position="660"/>
    </location>
</feature>
<dbReference type="EC" id="3.6.4.13" evidence="2"/>
<feature type="domain" description="DEAD-box RNA helicase Q" evidence="16">
    <location>
        <begin position="270"/>
        <end position="298"/>
    </location>
</feature>
<organism evidence="17">
    <name type="scientific">Penaeus chinensis</name>
    <name type="common">Fleshy prawn</name>
    <name type="synonym">Fenneropenaeus chinensis</name>
    <dbReference type="NCBI Taxonomy" id="139456"/>
    <lineage>
        <taxon>Eukaryota</taxon>
        <taxon>Metazoa</taxon>
        <taxon>Ecdysozoa</taxon>
        <taxon>Arthropoda</taxon>
        <taxon>Crustacea</taxon>
        <taxon>Multicrustacea</taxon>
        <taxon>Malacostraca</taxon>
        <taxon>Eumalacostraca</taxon>
        <taxon>Eucarida</taxon>
        <taxon>Decapoda</taxon>
        <taxon>Dendrobranchiata</taxon>
        <taxon>Penaeoidea</taxon>
        <taxon>Penaeidae</taxon>
        <taxon>Penaeus</taxon>
    </lineage>
</organism>
<reference evidence="17" key="1">
    <citation type="submission" date="2007-01" db="EMBL/GenBank/DDBJ databases">
        <title>Cloning, characterization and expression analysis of two DEAD-box family genes, Fc-vasa and Fc-PL10a, from Fenneropenaeus chinensis.</title>
        <authorList>
            <person name="Zhou Q.R."/>
            <person name="Zhang Z.F."/>
            <person name="Shao M.Y."/>
        </authorList>
    </citation>
    <scope>NUCLEOTIDE SEQUENCE</scope>
</reference>
<dbReference type="Pfam" id="PF00270">
    <property type="entry name" value="DEAD"/>
    <property type="match status" value="1"/>
</dbReference>
<evidence type="ECO:0000256" key="5">
    <source>
        <dbReference type="ARBA" id="ARBA00022806"/>
    </source>
</evidence>
<feature type="domain" description="Helicase ATP-binding" evidence="14">
    <location>
        <begin position="301"/>
        <end position="484"/>
    </location>
</feature>
<evidence type="ECO:0000256" key="4">
    <source>
        <dbReference type="ARBA" id="ARBA00022801"/>
    </source>
</evidence>
<dbReference type="CDD" id="cd17967">
    <property type="entry name" value="DEADc_DDX3_DDX4"/>
    <property type="match status" value="1"/>
</dbReference>
<dbReference type="GO" id="GO:0005524">
    <property type="term" value="F:ATP binding"/>
    <property type="evidence" value="ECO:0007669"/>
    <property type="project" value="UniProtKB-KW"/>
</dbReference>
<evidence type="ECO:0000259" key="13">
    <source>
        <dbReference type="PROSITE" id="PS50158"/>
    </source>
</evidence>
<keyword evidence="9" id="KW-0862">Zinc</keyword>
<dbReference type="GO" id="GO:0003723">
    <property type="term" value="F:RNA binding"/>
    <property type="evidence" value="ECO:0007669"/>
    <property type="project" value="UniProtKB-KW"/>
</dbReference>
<protein>
    <recommendedName>
        <fullName evidence="2">RNA helicase</fullName>
        <ecNumber evidence="2">3.6.4.13</ecNumber>
    </recommendedName>
</protein>
<dbReference type="SMART" id="SM00490">
    <property type="entry name" value="HELICc"/>
    <property type="match status" value="1"/>
</dbReference>
<dbReference type="OrthoDB" id="196131at2759"/>
<dbReference type="InterPro" id="IPR014001">
    <property type="entry name" value="Helicase_ATP-bd"/>
</dbReference>
<comment type="catalytic activity">
    <reaction evidence="8">
        <text>ATP + H2O = ADP + phosphate + H(+)</text>
        <dbReference type="Rhea" id="RHEA:13065"/>
        <dbReference type="ChEBI" id="CHEBI:15377"/>
        <dbReference type="ChEBI" id="CHEBI:15378"/>
        <dbReference type="ChEBI" id="CHEBI:30616"/>
        <dbReference type="ChEBI" id="CHEBI:43474"/>
        <dbReference type="ChEBI" id="CHEBI:456216"/>
        <dbReference type="EC" id="3.6.4.13"/>
    </reaction>
</comment>
<dbReference type="SUPFAM" id="SSF52540">
    <property type="entry name" value="P-loop containing nucleoside triphosphate hydrolases"/>
    <property type="match status" value="2"/>
</dbReference>
<dbReference type="PROSITE" id="PS51194">
    <property type="entry name" value="HELICASE_CTER"/>
    <property type="match status" value="1"/>
</dbReference>
<feature type="short sequence motif" description="Q motif" evidence="10">
    <location>
        <begin position="270"/>
        <end position="298"/>
    </location>
</feature>
<dbReference type="SMART" id="SM00343">
    <property type="entry name" value="ZnF_C2HC"/>
    <property type="match status" value="3"/>
</dbReference>
<evidence type="ECO:0000256" key="11">
    <source>
        <dbReference type="RuleBase" id="RU000492"/>
    </source>
</evidence>
<dbReference type="Pfam" id="PF00098">
    <property type="entry name" value="zf-CCHC"/>
    <property type="match status" value="3"/>
</dbReference>
<keyword evidence="3 11" id="KW-0547">Nucleotide-binding</keyword>
<evidence type="ECO:0000259" key="15">
    <source>
        <dbReference type="PROSITE" id="PS51194"/>
    </source>
</evidence>
<feature type="domain" description="CCHC-type" evidence="13">
    <location>
        <begin position="176"/>
        <end position="191"/>
    </location>
</feature>
<keyword evidence="9" id="KW-0863">Zinc-finger</keyword>
<dbReference type="Gene3D" id="4.10.60.10">
    <property type="entry name" value="Zinc finger, CCHC-type"/>
    <property type="match status" value="3"/>
</dbReference>
<keyword evidence="5 11" id="KW-0347">Helicase</keyword>
<evidence type="ECO:0000259" key="14">
    <source>
        <dbReference type="PROSITE" id="PS51192"/>
    </source>
</evidence>
<dbReference type="GO" id="GO:0016787">
    <property type="term" value="F:hydrolase activity"/>
    <property type="evidence" value="ECO:0007669"/>
    <property type="project" value="UniProtKB-KW"/>
</dbReference>
<dbReference type="FunFam" id="3.40.50.300:FF:000397">
    <property type="entry name" value="Probable ATP-dependent RNA helicase DDX4"/>
    <property type="match status" value="1"/>
</dbReference>
<evidence type="ECO:0000256" key="9">
    <source>
        <dbReference type="PROSITE-ProRule" id="PRU00047"/>
    </source>
</evidence>
<dbReference type="InterPro" id="IPR036875">
    <property type="entry name" value="Znf_CCHC_sf"/>
</dbReference>
<evidence type="ECO:0000256" key="8">
    <source>
        <dbReference type="ARBA" id="ARBA00047984"/>
    </source>
</evidence>
<evidence type="ECO:0000259" key="16">
    <source>
        <dbReference type="PROSITE" id="PS51195"/>
    </source>
</evidence>
<evidence type="ECO:0000256" key="2">
    <source>
        <dbReference type="ARBA" id="ARBA00012552"/>
    </source>
</evidence>
<dbReference type="InterPro" id="IPR000629">
    <property type="entry name" value="RNA-helicase_DEAD-box_CS"/>
</dbReference>
<dbReference type="CDD" id="cd18787">
    <property type="entry name" value="SF2_C_DEAD"/>
    <property type="match status" value="1"/>
</dbReference>
<dbReference type="FunFam" id="3.40.50.300:FF:000008">
    <property type="entry name" value="ATP-dependent RNA helicase RhlB"/>
    <property type="match status" value="1"/>
</dbReference>
<dbReference type="PROSITE" id="PS00039">
    <property type="entry name" value="DEAD_ATP_HELICASE"/>
    <property type="match status" value="1"/>
</dbReference>
<dbReference type="AlphaFoldDB" id="B0L0X0"/>
<sequence>MSDDWDESDAAPASDWNIESFGLPTSFGSSKKAFETGNAFGNGEGGFGEGSQNNFDDAFGSGGGGFGGRGRSRGGGRGGGRGGSRACFKCGDEGHMARDCPSASDSRGNRTNNRRQDNWGGGSSSKQANGESFGFGSAFGQDQDSDPFGAAESSGFGFGSGSGSRGGRRNDGGKGCFKCGQEGHMSRDCPSGGGRSKGCFKCSQEGHSARDCPNPGAGDEKKPRAPIYIPEDVNEDELFVMGIEAGSNFDAYANIQVNVTGDDPIQAPAASFQSMNLRPLLLENIVKAGYGCPTPVQKYTIPNVMNGRDIMGCAQTGSGKTAAFLLPMLHHILDNNCPSNAFEEPAQPTGLVICPTRELAIQIMREARKFSHSSVAKCCVAYGGAAGFHHLKTIHSGCHILVATPGRLLDFVEKGKIVFSSLKYLVLDEADRMLDMGFLSSIKTVINHKTMTPTADRITLMFSATFPNEIQELASAFLNNYLFVVVGSVGAANTDVKQEVLCVPKFEKKAKLVEMCEEILINADDEKILVFVEQKRVADFVGTYLCEKNFRATTMHGDRYQAQREQALTDFRTGVFNILVATAVAARGLDIKGIGVVVNYDLPKEIDEYVHRIGRTGRLGNRGLSISFYDEEADVCLTKDLVKVLSEAKQTVPDWLTQKANTSGYSQTYHGSGLFASSDIRTKNGGGSDWEKNQGSSFLGGPSENNVDEEWD</sequence>
<evidence type="ECO:0000256" key="12">
    <source>
        <dbReference type="SAM" id="MobiDB-lite"/>
    </source>
</evidence>
<feature type="domain" description="CCHC-type" evidence="13">
    <location>
        <begin position="199"/>
        <end position="214"/>
    </location>
</feature>
<feature type="region of interest" description="Disordered" evidence="12">
    <location>
        <begin position="685"/>
        <end position="712"/>
    </location>
</feature>
<keyword evidence="6 11" id="KW-0067">ATP-binding</keyword>
<dbReference type="InterPro" id="IPR011545">
    <property type="entry name" value="DEAD/DEAH_box_helicase_dom"/>
</dbReference>
<feature type="compositionally biased region" description="Gly residues" evidence="12">
    <location>
        <begin position="156"/>
        <end position="165"/>
    </location>
</feature>
<evidence type="ECO:0000256" key="1">
    <source>
        <dbReference type="ARBA" id="ARBA00010132"/>
    </source>
</evidence>
<dbReference type="GO" id="GO:0008270">
    <property type="term" value="F:zinc ion binding"/>
    <property type="evidence" value="ECO:0007669"/>
    <property type="project" value="UniProtKB-KW"/>
</dbReference>
<evidence type="ECO:0000256" key="3">
    <source>
        <dbReference type="ARBA" id="ARBA00022741"/>
    </source>
</evidence>
<dbReference type="InterPro" id="IPR001878">
    <property type="entry name" value="Znf_CCHC"/>
</dbReference>
<dbReference type="SUPFAM" id="SSF57756">
    <property type="entry name" value="Retrovirus zinc finger-like domains"/>
    <property type="match status" value="2"/>
</dbReference>
<evidence type="ECO:0000256" key="10">
    <source>
        <dbReference type="PROSITE-ProRule" id="PRU00552"/>
    </source>
</evidence>
<keyword evidence="4 11" id="KW-0378">Hydrolase</keyword>
<dbReference type="InterPro" id="IPR044763">
    <property type="entry name" value="Ded1/Dbp1_DEADc"/>
</dbReference>